<evidence type="ECO:0000313" key="3">
    <source>
        <dbReference type="EMBL" id="CRY80690.1"/>
    </source>
</evidence>
<dbReference type="AlphaFoldDB" id="A0A0H5NYC4"/>
<dbReference type="PROSITE" id="PS50943">
    <property type="entry name" value="HTH_CROC1"/>
    <property type="match status" value="1"/>
</dbReference>
<dbReference type="Pfam" id="PF13560">
    <property type="entry name" value="HTH_31"/>
    <property type="match status" value="1"/>
</dbReference>
<accession>A0A0H5NYC4</accession>
<dbReference type="Proteomes" id="UP000057820">
    <property type="component" value="Plasmid 2"/>
</dbReference>
<sequence>MRLHEASGTGGGIQRSGKRSGRSGWQAEYMSADTGRLIRQLRVAKGWSQGRLASELSKLSGCTMTREYISRHWESGKTEPSAFWLRHIAAALDCPQELLEADVNRRRFLSHLAATSIAPAVASDLLSQGFSTRLHAGGPTVEEWEATLARYGTDYMSQGAATIQQRLAADLVVLQQQLDSPRMWAIAARLMTLFAKTYPGSDGNKAIAWYRMAAEAADRSEDIDIRVWVRGRAAIALGYEGAALPVAHTFADQALAISERSSLGRLNSLWGKAHAAVLEGDVRTARELVDEGRREFDRSYSEEQTSDYAVPWWRVNVFLSLLAARLGDEKLAVQAQEDARAELPAQLPRFATHLAMHRGLMLVRAGDRQQGVALARAALDALPPEKHSLTLRMLMSEIAGVGNPGSAQRFTTDPRLDRTT</sequence>
<feature type="region of interest" description="Disordered" evidence="1">
    <location>
        <begin position="1"/>
        <end position="25"/>
    </location>
</feature>
<dbReference type="SUPFAM" id="SSF47413">
    <property type="entry name" value="lambda repressor-like DNA-binding domains"/>
    <property type="match status" value="1"/>
</dbReference>
<organism evidence="3 4">
    <name type="scientific">Nocardia farcinica</name>
    <dbReference type="NCBI Taxonomy" id="37329"/>
    <lineage>
        <taxon>Bacteria</taxon>
        <taxon>Bacillati</taxon>
        <taxon>Actinomycetota</taxon>
        <taxon>Actinomycetes</taxon>
        <taxon>Mycobacteriales</taxon>
        <taxon>Nocardiaceae</taxon>
        <taxon>Nocardia</taxon>
    </lineage>
</organism>
<dbReference type="CDD" id="cd00093">
    <property type="entry name" value="HTH_XRE"/>
    <property type="match status" value="1"/>
</dbReference>
<name>A0A0H5NYC4_NOCFR</name>
<dbReference type="GO" id="GO:0003677">
    <property type="term" value="F:DNA binding"/>
    <property type="evidence" value="ECO:0007669"/>
    <property type="project" value="InterPro"/>
</dbReference>
<feature type="domain" description="HTH cro/C1-type" evidence="2">
    <location>
        <begin position="38"/>
        <end position="99"/>
    </location>
</feature>
<evidence type="ECO:0000256" key="1">
    <source>
        <dbReference type="SAM" id="MobiDB-lite"/>
    </source>
</evidence>
<evidence type="ECO:0000313" key="4">
    <source>
        <dbReference type="Proteomes" id="UP000057820"/>
    </source>
</evidence>
<dbReference type="InterPro" id="IPR001387">
    <property type="entry name" value="Cro/C1-type_HTH"/>
</dbReference>
<dbReference type="EMBL" id="LN868939">
    <property type="protein sequence ID" value="CRY80690.1"/>
    <property type="molecule type" value="Genomic_DNA"/>
</dbReference>
<keyword evidence="3" id="KW-0614">Plasmid</keyword>
<gene>
    <name evidence="3" type="ORF">ERS450000_03991</name>
</gene>
<dbReference type="RefSeq" id="WP_076573707.1">
    <property type="nucleotide sequence ID" value="NZ_CP031418.1"/>
</dbReference>
<reference evidence="4" key="1">
    <citation type="submission" date="2015-03" db="EMBL/GenBank/DDBJ databases">
        <authorList>
            <consortium name="Pathogen Informatics"/>
        </authorList>
    </citation>
    <scope>NUCLEOTIDE SEQUENCE [LARGE SCALE GENOMIC DNA]</scope>
    <source>
        <strain evidence="4">NCTC11134</strain>
        <plasmid evidence="4">2</plasmid>
    </source>
</reference>
<dbReference type="KEGG" id="nfr:ERS450000_03991"/>
<protein>
    <submittedName>
        <fullName evidence="3">Helix-turn-helix domain</fullName>
    </submittedName>
</protein>
<dbReference type="SMART" id="SM00530">
    <property type="entry name" value="HTH_XRE"/>
    <property type="match status" value="1"/>
</dbReference>
<proteinExistence type="predicted"/>
<geneLocation type="plasmid" evidence="3">
    <name>2</name>
</geneLocation>
<dbReference type="Gene3D" id="1.10.260.40">
    <property type="entry name" value="lambda repressor-like DNA-binding domains"/>
    <property type="match status" value="1"/>
</dbReference>
<evidence type="ECO:0000259" key="2">
    <source>
        <dbReference type="PROSITE" id="PS50943"/>
    </source>
</evidence>
<dbReference type="InterPro" id="IPR010982">
    <property type="entry name" value="Lambda_DNA-bd_dom_sf"/>
</dbReference>